<proteinExistence type="predicted"/>
<protein>
    <submittedName>
        <fullName evidence="2">NIPSNAP family protein</fullName>
    </submittedName>
</protein>
<feature type="domain" description="NIPSNAP" evidence="1">
    <location>
        <begin position="7"/>
        <end position="101"/>
    </location>
</feature>
<dbReference type="InterPro" id="IPR012577">
    <property type="entry name" value="NIPSNAP"/>
</dbReference>
<dbReference type="Proteomes" id="UP001501116">
    <property type="component" value="Unassembled WGS sequence"/>
</dbReference>
<name>A0ABN2S214_9PSEU</name>
<gene>
    <name evidence="2" type="ORF">GCM10009754_64060</name>
</gene>
<dbReference type="SUPFAM" id="SSF54909">
    <property type="entry name" value="Dimeric alpha+beta barrel"/>
    <property type="match status" value="1"/>
</dbReference>
<dbReference type="EMBL" id="BAAANN010000031">
    <property type="protein sequence ID" value="GAA1979042.1"/>
    <property type="molecule type" value="Genomic_DNA"/>
</dbReference>
<dbReference type="Pfam" id="PF07978">
    <property type="entry name" value="NIPSNAP"/>
    <property type="match status" value="1"/>
</dbReference>
<sequence>MADAVLELRQYTLHPGRRDDLIELFDREFVGAQEECDMRIPGRFRDRRNPDRFVWLRAFSGMAAREEALTAFYGGPVWQAHRDAANATMVDSDNVLLLRPVRALDEIPSSAGFVRVTICPVPRDGEERVVRLFEDVVAMAMTDVGAPPLAWYLTEPAENTFPALPVRTGERVFAWFTAFADADAHDRFAAAWDGDRELGEEPEVLELVPTWVRSGA</sequence>
<organism evidence="2 3">
    <name type="scientific">Amycolatopsis minnesotensis</name>
    <dbReference type="NCBI Taxonomy" id="337894"/>
    <lineage>
        <taxon>Bacteria</taxon>
        <taxon>Bacillati</taxon>
        <taxon>Actinomycetota</taxon>
        <taxon>Actinomycetes</taxon>
        <taxon>Pseudonocardiales</taxon>
        <taxon>Pseudonocardiaceae</taxon>
        <taxon>Amycolatopsis</taxon>
    </lineage>
</organism>
<evidence type="ECO:0000313" key="3">
    <source>
        <dbReference type="Proteomes" id="UP001501116"/>
    </source>
</evidence>
<comment type="caution">
    <text evidence="2">The sequence shown here is derived from an EMBL/GenBank/DDBJ whole genome shotgun (WGS) entry which is preliminary data.</text>
</comment>
<evidence type="ECO:0000313" key="2">
    <source>
        <dbReference type="EMBL" id="GAA1979042.1"/>
    </source>
</evidence>
<dbReference type="RefSeq" id="WP_344427454.1">
    <property type="nucleotide sequence ID" value="NZ_BAAANN010000031.1"/>
</dbReference>
<keyword evidence="3" id="KW-1185">Reference proteome</keyword>
<dbReference type="Gene3D" id="3.30.70.100">
    <property type="match status" value="1"/>
</dbReference>
<evidence type="ECO:0000259" key="1">
    <source>
        <dbReference type="Pfam" id="PF07978"/>
    </source>
</evidence>
<reference evidence="2 3" key="1">
    <citation type="journal article" date="2019" name="Int. J. Syst. Evol. Microbiol.">
        <title>The Global Catalogue of Microorganisms (GCM) 10K type strain sequencing project: providing services to taxonomists for standard genome sequencing and annotation.</title>
        <authorList>
            <consortium name="The Broad Institute Genomics Platform"/>
            <consortium name="The Broad Institute Genome Sequencing Center for Infectious Disease"/>
            <person name="Wu L."/>
            <person name="Ma J."/>
        </authorList>
    </citation>
    <scope>NUCLEOTIDE SEQUENCE [LARGE SCALE GENOMIC DNA]</scope>
    <source>
        <strain evidence="2 3">JCM 14545</strain>
    </source>
</reference>
<accession>A0ABN2S214</accession>
<dbReference type="InterPro" id="IPR011008">
    <property type="entry name" value="Dimeric_a/b-barrel"/>
</dbReference>